<gene>
    <name evidence="2" type="ORF">CTOB1V02_LOCUS6754</name>
</gene>
<dbReference type="OrthoDB" id="5594417at2759"/>
<dbReference type="AlphaFoldDB" id="A0A7R8WGG8"/>
<dbReference type="PANTHER" id="PTHR10476">
    <property type="entry name" value="CHARGED MULTIVESICULAR BODY PROTEIN"/>
    <property type="match status" value="1"/>
</dbReference>
<protein>
    <submittedName>
        <fullName evidence="2">Uncharacterized protein</fullName>
    </submittedName>
</protein>
<reference evidence="2" key="1">
    <citation type="submission" date="2020-11" db="EMBL/GenBank/DDBJ databases">
        <authorList>
            <person name="Tran Van P."/>
        </authorList>
    </citation>
    <scope>NUCLEOTIDE SEQUENCE</scope>
</reference>
<dbReference type="EMBL" id="OB661736">
    <property type="protein sequence ID" value="CAD7228876.1"/>
    <property type="molecule type" value="Genomic_DNA"/>
</dbReference>
<sequence>MTGKMTELFDELAGREMDRDRMQLEREEHKLEAEIRRMTKDPKNNDTIKIMAKQLVNIRKQKSRALNAKTKVSGVSAQAHTMAANVKMADAMKTAAGAMGQMNKQMNPQAMAQTMQEFSRQNMKMRMTEEMINDTLDDILGESGDEEEEQSIVNHVVHDDITRTMKFCTRYISAPVGPPNLRQ</sequence>
<dbReference type="Pfam" id="PF03357">
    <property type="entry name" value="Snf7"/>
    <property type="match status" value="1"/>
</dbReference>
<evidence type="ECO:0000256" key="1">
    <source>
        <dbReference type="ARBA" id="ARBA00006190"/>
    </source>
</evidence>
<evidence type="ECO:0000313" key="2">
    <source>
        <dbReference type="EMBL" id="CAD7228876.1"/>
    </source>
</evidence>
<comment type="similarity">
    <text evidence="1">Belongs to the SNF7 family.</text>
</comment>
<dbReference type="InterPro" id="IPR005024">
    <property type="entry name" value="Snf7_fam"/>
</dbReference>
<accession>A0A7R8WGG8</accession>
<proteinExistence type="inferred from homology"/>
<dbReference type="GO" id="GO:0007034">
    <property type="term" value="P:vacuolar transport"/>
    <property type="evidence" value="ECO:0007669"/>
    <property type="project" value="InterPro"/>
</dbReference>
<name>A0A7R8WGG8_9CRUS</name>
<organism evidence="2">
    <name type="scientific">Cyprideis torosa</name>
    <dbReference type="NCBI Taxonomy" id="163714"/>
    <lineage>
        <taxon>Eukaryota</taxon>
        <taxon>Metazoa</taxon>
        <taxon>Ecdysozoa</taxon>
        <taxon>Arthropoda</taxon>
        <taxon>Crustacea</taxon>
        <taxon>Oligostraca</taxon>
        <taxon>Ostracoda</taxon>
        <taxon>Podocopa</taxon>
        <taxon>Podocopida</taxon>
        <taxon>Cytherocopina</taxon>
        <taxon>Cytheroidea</taxon>
        <taxon>Cytherideidae</taxon>
        <taxon>Cyprideis</taxon>
    </lineage>
</organism>
<dbReference type="Gene3D" id="6.10.140.1230">
    <property type="match status" value="1"/>
</dbReference>